<name>M9M307_PAEPP</name>
<protein>
    <submittedName>
        <fullName evidence="1">3-hydroxyisobutyrate dehydrogenase</fullName>
    </submittedName>
</protein>
<sequence length="105" mass="11994">MQQLFQSMFVLPSAAKGLLGDTNAFRVIGDGSPVETEARSYGKFLCDCRKSGNWKCSCKRQFSDPDADWGWDSCREKYYFGRYALHVRGSRQFLQSTRIPAIVPR</sequence>
<dbReference type="EMBL" id="BALG01000213">
    <property type="protein sequence ID" value="GAC43389.1"/>
    <property type="molecule type" value="Genomic_DNA"/>
</dbReference>
<gene>
    <name evidence="1" type="ORF">PPOP_2756</name>
</gene>
<comment type="caution">
    <text evidence="1">The sequence shown here is derived from an EMBL/GenBank/DDBJ whole genome shotgun (WGS) entry which is preliminary data.</text>
</comment>
<dbReference type="Proteomes" id="UP000029453">
    <property type="component" value="Unassembled WGS sequence"/>
</dbReference>
<dbReference type="AlphaFoldDB" id="M9M307"/>
<accession>M9M307</accession>
<proteinExistence type="predicted"/>
<keyword evidence="2" id="KW-1185">Reference proteome</keyword>
<evidence type="ECO:0000313" key="2">
    <source>
        <dbReference type="Proteomes" id="UP000029453"/>
    </source>
</evidence>
<organism evidence="1 2">
    <name type="scientific">Paenibacillus popilliae ATCC 14706</name>
    <dbReference type="NCBI Taxonomy" id="1212764"/>
    <lineage>
        <taxon>Bacteria</taxon>
        <taxon>Bacillati</taxon>
        <taxon>Bacillota</taxon>
        <taxon>Bacilli</taxon>
        <taxon>Bacillales</taxon>
        <taxon>Paenibacillaceae</taxon>
        <taxon>Paenibacillus</taxon>
    </lineage>
</organism>
<evidence type="ECO:0000313" key="1">
    <source>
        <dbReference type="EMBL" id="GAC43389.1"/>
    </source>
</evidence>
<dbReference type="RefSeq" id="WP_006287040.1">
    <property type="nucleotide sequence ID" value="NZ_BALG01000213.1"/>
</dbReference>
<reference evidence="1 2" key="1">
    <citation type="submission" date="2012-10" db="EMBL/GenBank/DDBJ databases">
        <title>Draft Genome Sequence of Paenibacillus popilliae ATCC 14706T.</title>
        <authorList>
            <person name="Iiyama K."/>
            <person name="Mori K."/>
            <person name="Mon H."/>
            <person name="Chieda Y."/>
            <person name="Lee J.M."/>
            <person name="Kusakabe T."/>
            <person name="Tashiro K."/>
            <person name="Asano S."/>
            <person name="Yasunaga-Aoki C."/>
            <person name="Shimizu S."/>
        </authorList>
    </citation>
    <scope>NUCLEOTIDE SEQUENCE [LARGE SCALE GENOMIC DNA]</scope>
    <source>
        <strain evidence="1 2">ATCC 14706</strain>
    </source>
</reference>